<dbReference type="CDD" id="cd00957">
    <property type="entry name" value="Transaldolase_TalAB"/>
    <property type="match status" value="1"/>
</dbReference>
<comment type="similarity">
    <text evidence="3">Belongs to the transaldolase family. Type 1 subfamily.</text>
</comment>
<evidence type="ECO:0000256" key="1">
    <source>
        <dbReference type="ARBA" id="ARBA00003518"/>
    </source>
</evidence>
<dbReference type="Proteomes" id="UP000092607">
    <property type="component" value="Unassembled WGS sequence"/>
</dbReference>
<dbReference type="Pfam" id="PF00923">
    <property type="entry name" value="TAL_FSA"/>
    <property type="match status" value="1"/>
</dbReference>
<evidence type="ECO:0000256" key="3">
    <source>
        <dbReference type="ARBA" id="ARBA00008012"/>
    </source>
</evidence>
<accession>A0A1B8PWQ6</accession>
<comment type="caution">
    <text evidence="9">The sequence shown here is derived from an EMBL/GenBank/DDBJ whole genome shotgun (WGS) entry which is preliminary data.</text>
</comment>
<dbReference type="GO" id="GO:0006098">
    <property type="term" value="P:pentose-phosphate shunt"/>
    <property type="evidence" value="ECO:0007669"/>
    <property type="project" value="UniProtKB-UniPathway"/>
</dbReference>
<name>A0A1B8PWQ6_MORLA</name>
<dbReference type="Gene3D" id="3.20.20.70">
    <property type="entry name" value="Aldolase class I"/>
    <property type="match status" value="1"/>
</dbReference>
<dbReference type="InterPro" id="IPR018225">
    <property type="entry name" value="Transaldolase_AS"/>
</dbReference>
<reference evidence="9 10" key="1">
    <citation type="submission" date="2016-06" db="EMBL/GenBank/DDBJ databases">
        <title>Draft genome of Moraxella lacunata CCUG 57757A.</title>
        <authorList>
            <person name="Salva-Serra F."/>
            <person name="Engstrom-Jakobsson H."/>
            <person name="Thorell K."/>
            <person name="Gonzales-Siles L."/>
            <person name="Karlsson R."/>
            <person name="Boulund F."/>
            <person name="Engstrand L."/>
            <person name="Kristiansson E."/>
            <person name="Moore E."/>
        </authorList>
    </citation>
    <scope>NUCLEOTIDE SEQUENCE [LARGE SCALE GENOMIC DNA]</scope>
    <source>
        <strain evidence="9 10">CCUG 57757A</strain>
    </source>
</reference>
<dbReference type="UniPathway" id="UPA00115">
    <property type="reaction ID" value="UER00414"/>
</dbReference>
<dbReference type="InterPro" id="IPR004730">
    <property type="entry name" value="Transaldolase_1"/>
</dbReference>
<evidence type="ECO:0000256" key="8">
    <source>
        <dbReference type="ARBA" id="ARBA00048810"/>
    </source>
</evidence>
<keyword evidence="7" id="KW-0704">Schiff base</keyword>
<evidence type="ECO:0000256" key="2">
    <source>
        <dbReference type="ARBA" id="ARBA00004857"/>
    </source>
</evidence>
<dbReference type="GO" id="GO:0004801">
    <property type="term" value="F:transaldolase activity"/>
    <property type="evidence" value="ECO:0007669"/>
    <property type="project" value="UniProtKB-EC"/>
</dbReference>
<sequence length="306" mass="33562">MNALTALARHTTIVADTGDLSAIARLRPQDATTNPSLVTSALLSGEHDELIHQIKGLGLSDDDTIDRLTAELGKQILSHIDGRVSTEVDARHSFDTDKTVQNALAFIELYDKLGVDTSRILIKIASTWQGIKSAEILEKQGIHCNLTLLFTNTQARACADAGVQLISPFVGRLTDWQKAHENRQNIDINDDLGVNSVKNIYEFYKSHGYPTEIMGASFRSTAQILALAGCDLLTISPALLDELASMNTDVIRQLSPSDTILDRPTPLDEQGFKTLQDNTPVNELLLKGIDGFVKARADLQKQLFEK</sequence>
<dbReference type="OrthoDB" id="9809101at2"/>
<organism evidence="9 10">
    <name type="scientific">Moraxella lacunata</name>
    <dbReference type="NCBI Taxonomy" id="477"/>
    <lineage>
        <taxon>Bacteria</taxon>
        <taxon>Pseudomonadati</taxon>
        <taxon>Pseudomonadota</taxon>
        <taxon>Gammaproteobacteria</taxon>
        <taxon>Moraxellales</taxon>
        <taxon>Moraxellaceae</taxon>
        <taxon>Moraxella</taxon>
    </lineage>
</organism>
<gene>
    <name evidence="9" type="ORF">A9309_09585</name>
</gene>
<dbReference type="EC" id="2.2.1.2" evidence="4"/>
<dbReference type="PROSITE" id="PS01054">
    <property type="entry name" value="TRANSALDOLASE_1"/>
    <property type="match status" value="1"/>
</dbReference>
<evidence type="ECO:0000256" key="6">
    <source>
        <dbReference type="ARBA" id="ARBA00023126"/>
    </source>
</evidence>
<dbReference type="PANTHER" id="PTHR10683">
    <property type="entry name" value="TRANSALDOLASE"/>
    <property type="match status" value="1"/>
</dbReference>
<evidence type="ECO:0000256" key="7">
    <source>
        <dbReference type="ARBA" id="ARBA00023270"/>
    </source>
</evidence>
<dbReference type="RefSeq" id="WP_065255641.1">
    <property type="nucleotide sequence ID" value="NZ_JARDJM010000079.1"/>
</dbReference>
<evidence type="ECO:0000313" key="10">
    <source>
        <dbReference type="Proteomes" id="UP000092607"/>
    </source>
</evidence>
<dbReference type="AlphaFoldDB" id="A0A1B8PWQ6"/>
<comment type="pathway">
    <text evidence="2">Carbohydrate degradation; pentose phosphate pathway; D-glyceraldehyde 3-phosphate and beta-D-fructose 6-phosphate from D-ribose 5-phosphate and D-xylulose 5-phosphate (non-oxidative stage): step 2/3.</text>
</comment>
<dbReference type="GO" id="GO:0005975">
    <property type="term" value="P:carbohydrate metabolic process"/>
    <property type="evidence" value="ECO:0007669"/>
    <property type="project" value="InterPro"/>
</dbReference>
<proteinExistence type="inferred from homology"/>
<keyword evidence="5" id="KW-0808">Transferase</keyword>
<comment type="catalytic activity">
    <reaction evidence="8">
        <text>D-sedoheptulose 7-phosphate + D-glyceraldehyde 3-phosphate = D-erythrose 4-phosphate + beta-D-fructose 6-phosphate</text>
        <dbReference type="Rhea" id="RHEA:17053"/>
        <dbReference type="ChEBI" id="CHEBI:16897"/>
        <dbReference type="ChEBI" id="CHEBI:57483"/>
        <dbReference type="ChEBI" id="CHEBI:57634"/>
        <dbReference type="ChEBI" id="CHEBI:59776"/>
        <dbReference type="EC" id="2.2.1.2"/>
    </reaction>
</comment>
<dbReference type="PANTHER" id="PTHR10683:SF18">
    <property type="entry name" value="TRANSALDOLASE"/>
    <property type="match status" value="1"/>
</dbReference>
<dbReference type="SUPFAM" id="SSF51569">
    <property type="entry name" value="Aldolase"/>
    <property type="match status" value="1"/>
</dbReference>
<keyword evidence="6" id="KW-0570">Pentose shunt</keyword>
<comment type="function">
    <text evidence="1">Transaldolase is important for the balance of metabolites in the pentose-phosphate pathway.</text>
</comment>
<protein>
    <recommendedName>
        <fullName evidence="4">transaldolase</fullName>
        <ecNumber evidence="4">2.2.1.2</ecNumber>
    </recommendedName>
</protein>
<evidence type="ECO:0000256" key="5">
    <source>
        <dbReference type="ARBA" id="ARBA00022679"/>
    </source>
</evidence>
<dbReference type="GO" id="GO:0005829">
    <property type="term" value="C:cytosol"/>
    <property type="evidence" value="ECO:0007669"/>
    <property type="project" value="TreeGrafter"/>
</dbReference>
<dbReference type="InterPro" id="IPR001585">
    <property type="entry name" value="TAL/FSA"/>
</dbReference>
<evidence type="ECO:0000313" key="9">
    <source>
        <dbReference type="EMBL" id="OBX60319.1"/>
    </source>
</evidence>
<dbReference type="EMBL" id="LZMS01000088">
    <property type="protein sequence ID" value="OBX60319.1"/>
    <property type="molecule type" value="Genomic_DNA"/>
</dbReference>
<dbReference type="InterPro" id="IPR013785">
    <property type="entry name" value="Aldolase_TIM"/>
</dbReference>
<evidence type="ECO:0000256" key="4">
    <source>
        <dbReference type="ARBA" id="ARBA00013151"/>
    </source>
</evidence>